<dbReference type="InterPro" id="IPR027417">
    <property type="entry name" value="P-loop_NTPase"/>
</dbReference>
<comment type="catalytic activity">
    <reaction evidence="12">
        <text>ATP + H2O = ADP + phosphate + H(+)</text>
        <dbReference type="Rhea" id="RHEA:13065"/>
        <dbReference type="ChEBI" id="CHEBI:15377"/>
        <dbReference type="ChEBI" id="CHEBI:15378"/>
        <dbReference type="ChEBI" id="CHEBI:30616"/>
        <dbReference type="ChEBI" id="CHEBI:43474"/>
        <dbReference type="ChEBI" id="CHEBI:456216"/>
    </reaction>
    <physiologicalReaction direction="left-to-right" evidence="12">
        <dbReference type="Rhea" id="RHEA:13066"/>
    </physiologicalReaction>
</comment>
<evidence type="ECO:0000256" key="12">
    <source>
        <dbReference type="ARBA" id="ARBA00048778"/>
    </source>
</evidence>
<reference evidence="15" key="2">
    <citation type="submission" date="2023-05" db="EMBL/GenBank/DDBJ databases">
        <authorList>
            <consortium name="Lawrence Berkeley National Laboratory"/>
            <person name="Steindorff A."/>
            <person name="Hensen N."/>
            <person name="Bonometti L."/>
            <person name="Westerberg I."/>
            <person name="Brannstrom I.O."/>
            <person name="Guillou S."/>
            <person name="Cros-Aarteil S."/>
            <person name="Calhoun S."/>
            <person name="Haridas S."/>
            <person name="Kuo A."/>
            <person name="Mondo S."/>
            <person name="Pangilinan J."/>
            <person name="Riley R."/>
            <person name="Labutti K."/>
            <person name="Andreopoulos B."/>
            <person name="Lipzen A."/>
            <person name="Chen C."/>
            <person name="Yanf M."/>
            <person name="Daum C."/>
            <person name="Ng V."/>
            <person name="Clum A."/>
            <person name="Ohm R."/>
            <person name="Martin F."/>
            <person name="Silar P."/>
            <person name="Natvig D."/>
            <person name="Lalanne C."/>
            <person name="Gautier V."/>
            <person name="Ament-Velasquez S.L."/>
            <person name="Kruys A."/>
            <person name="Hutchinson M.I."/>
            <person name="Powell A.J."/>
            <person name="Barry K."/>
            <person name="Miller A.N."/>
            <person name="Grigoriev I.V."/>
            <person name="Debuchy R."/>
            <person name="Gladieux P."/>
            <person name="Thoren M.H."/>
            <person name="Johannesson H."/>
        </authorList>
    </citation>
    <scope>NUCLEOTIDE SEQUENCE</scope>
    <source>
        <strain evidence="15">CBS 757.83</strain>
    </source>
</reference>
<comment type="caution">
    <text evidence="15">The sequence shown here is derived from an EMBL/GenBank/DDBJ whole genome shotgun (WGS) entry which is preliminary data.</text>
</comment>
<accession>A0AAN6QAE6</accession>
<evidence type="ECO:0000259" key="14">
    <source>
        <dbReference type="SMART" id="SM00382"/>
    </source>
</evidence>
<protein>
    <recommendedName>
        <fullName evidence="11">Peroxisomal ATPase PEX1</fullName>
    </recommendedName>
    <alternativeName>
        <fullName evidence="10">Peroxin-1</fullName>
    </alternativeName>
</protein>
<evidence type="ECO:0000256" key="7">
    <source>
        <dbReference type="ARBA" id="ARBA00022840"/>
    </source>
</evidence>
<dbReference type="PANTHER" id="PTHR23077:SF12">
    <property type="entry name" value="PEROXISOMAL ATPASE PEX1"/>
    <property type="match status" value="1"/>
</dbReference>
<keyword evidence="9" id="KW-0472">Membrane</keyword>
<dbReference type="Gene3D" id="3.40.50.300">
    <property type="entry name" value="P-loop containing nucleotide triphosphate hydrolases"/>
    <property type="match status" value="2"/>
</dbReference>
<keyword evidence="16" id="KW-1185">Reference proteome</keyword>
<dbReference type="InterPro" id="IPR009010">
    <property type="entry name" value="Asp_de-COase-like_dom_sf"/>
</dbReference>
<keyword evidence="3" id="KW-0813">Transport</keyword>
<dbReference type="CDD" id="cd00009">
    <property type="entry name" value="AAA"/>
    <property type="match status" value="1"/>
</dbReference>
<keyword evidence="7" id="KW-0067">ATP-binding</keyword>
<dbReference type="Gene3D" id="3.10.330.10">
    <property type="match status" value="1"/>
</dbReference>
<sequence>MAPRKNAQSTAAEISLVHLQNCFVNLPPSLASLLANVNTPAQNVIVELSYRVPPAPGASGTEAAASAKSIYVGWTGMASRRKVAPIVGRDGITGARGARDQEVPLVELDATLAATVGLKDGQKVTATIHFDPPMAHTVNIEPLTPEDWEMIELHGTFLEDNLLFQIRAVPNPAYAPGGVVAGTHPLTLHLSQTSTASIKVLSLEPALSANVPFAKIAPDAEVIVAPKTRQKQRNSKDNRSVGGASRKSAKSTTSTARRKSAKEEKKPALFFRGIDRENCHEWSDDGAPTEDLSVWVDRDLTSGKELKGVKWVSVSLVRPAGLQQPLDSANPPQEADPAAKASTKLVAYLRPWDEPPDGQTMALSSPLCAALGCQGIVGGVVKIEPASAQLPRKIPDQEGIARDSVQKLKIYPFQSAKPVQSSGLKFGGQSKAEREEAANQIKHIYGPDGNGLLLGPLADGQVLGVHDGLKCPRGWEGAVVRFEPSLSVAQGPGKKPLSWILGAEWKLPIAVQPPVPKPSWLSDFEADQLDSPDSLLVGIDSLLDKLRSHLLHMSSVLLTGGQGSGKTSVAQSVVRALRSSRLYHTTYFPCTRLVNDESRISTVKETLTRLFMAASWGARLGGKAVVVLDDLDRLCPAETELQVGNENGRSRQISEAICSIVRQYCGLDSNVVLLATCQGKESLHNVLVGGHIVREIVDLSAPDKETRRHVLEALTKRGSVSPEDVDPSDDHGSRPTTADGSTTDGDGDGGGWMDGPIRPTRKGSGSKPSGFVLDHDLDFLDIAGQTDGYMPGDLILLISRARNEALSRSVGESPDLDAITIRLSRSDFDKALKGFTPASLRNVTLQSSTTTFSSIGGLRETRQILLETLQYPTKYAPIFAQCPLRLRSGLLLYGYPGCGKTLLASAVAGECGLNFISVKGPEILNKYIGASEKSVRDLFERASAAKPCVLFFDEFDSIAPKRGHDSTGVTDRVVNQLLTQMDGAEGLSGVYVLAATSRPDLIDPALLRPGRLDKSLLCNFPTLEDRLDIIRALAQKVKVADEVWQSDEDMLELGRQTEGFSGADLQALVSNAQLEAIHDVLQDRDQPTPGNGGGGSTTTTRRGAATRKPAASSSSSLSSSARNFVQFRYGEDDANDSASFDPAAAAAAPRTRAAMLAEQAAIASKLEEIKLARKRAKQQLSKSAAASAASNALANGVNGDGVGRETAAAADGSPAGNAEVVIRWEHLAKALEGTRASISADERRRLERIYHEFVVGRSGDMKDGQASMEVGGRSSLM</sequence>
<keyword evidence="5" id="KW-0547">Nucleotide-binding</keyword>
<feature type="domain" description="AAA+ ATPase" evidence="14">
    <location>
        <begin position="886"/>
        <end position="1022"/>
    </location>
</feature>
<dbReference type="Gene3D" id="2.40.40.20">
    <property type="match status" value="1"/>
</dbReference>
<feature type="domain" description="AAA+ ATPase" evidence="14">
    <location>
        <begin position="552"/>
        <end position="703"/>
    </location>
</feature>
<evidence type="ECO:0000313" key="15">
    <source>
        <dbReference type="EMBL" id="KAK4105891.1"/>
    </source>
</evidence>
<feature type="region of interest" description="Disordered" evidence="13">
    <location>
        <begin position="225"/>
        <end position="267"/>
    </location>
</feature>
<evidence type="ECO:0000256" key="13">
    <source>
        <dbReference type="SAM" id="MobiDB-lite"/>
    </source>
</evidence>
<dbReference type="InterPro" id="IPR029067">
    <property type="entry name" value="CDC48_domain_2-like_sf"/>
</dbReference>
<evidence type="ECO:0000256" key="6">
    <source>
        <dbReference type="ARBA" id="ARBA00022801"/>
    </source>
</evidence>
<dbReference type="InterPro" id="IPR003959">
    <property type="entry name" value="ATPase_AAA_core"/>
</dbReference>
<dbReference type="Pfam" id="PF00004">
    <property type="entry name" value="AAA"/>
    <property type="match status" value="2"/>
</dbReference>
<dbReference type="EMBL" id="MU863625">
    <property type="protein sequence ID" value="KAK4105891.1"/>
    <property type="molecule type" value="Genomic_DNA"/>
</dbReference>
<dbReference type="Pfam" id="PF09262">
    <property type="entry name" value="PEX-1N"/>
    <property type="match status" value="1"/>
</dbReference>
<dbReference type="InterPro" id="IPR041569">
    <property type="entry name" value="AAA_lid_3"/>
</dbReference>
<dbReference type="PROSITE" id="PS00674">
    <property type="entry name" value="AAA"/>
    <property type="match status" value="1"/>
</dbReference>
<gene>
    <name evidence="15" type="ORF">N658DRAFT_441568</name>
</gene>
<dbReference type="InterPro" id="IPR003960">
    <property type="entry name" value="ATPase_AAA_CS"/>
</dbReference>
<comment type="similarity">
    <text evidence="2">Belongs to the AAA ATPase family.</text>
</comment>
<proteinExistence type="inferred from homology"/>
<feature type="compositionally biased region" description="Low complexity" evidence="13">
    <location>
        <begin position="244"/>
        <end position="255"/>
    </location>
</feature>
<keyword evidence="6" id="KW-0378">Hydrolase</keyword>
<dbReference type="GO" id="GO:0005829">
    <property type="term" value="C:cytosol"/>
    <property type="evidence" value="ECO:0007669"/>
    <property type="project" value="TreeGrafter"/>
</dbReference>
<dbReference type="PANTHER" id="PTHR23077">
    <property type="entry name" value="AAA-FAMILY ATPASE"/>
    <property type="match status" value="1"/>
</dbReference>
<evidence type="ECO:0000256" key="2">
    <source>
        <dbReference type="ARBA" id="ARBA00006914"/>
    </source>
</evidence>
<dbReference type="SUPFAM" id="SSF54585">
    <property type="entry name" value="Cdc48 domain 2-like"/>
    <property type="match status" value="1"/>
</dbReference>
<keyword evidence="8" id="KW-0653">Protein transport</keyword>
<evidence type="ECO:0000256" key="4">
    <source>
        <dbReference type="ARBA" id="ARBA00022593"/>
    </source>
</evidence>
<dbReference type="AlphaFoldDB" id="A0AAN6QAE6"/>
<evidence type="ECO:0000256" key="5">
    <source>
        <dbReference type="ARBA" id="ARBA00022741"/>
    </source>
</evidence>
<evidence type="ECO:0000256" key="11">
    <source>
        <dbReference type="ARBA" id="ARBA00034532"/>
    </source>
</evidence>
<dbReference type="FunFam" id="3.40.50.300:FF:001529">
    <property type="entry name" value="Peroxisome biosynthesis protein-like protein (PAS1/Peroxin-1)"/>
    <property type="match status" value="1"/>
</dbReference>
<dbReference type="InterPro" id="IPR003593">
    <property type="entry name" value="AAA+_ATPase"/>
</dbReference>
<feature type="region of interest" description="Disordered" evidence="13">
    <location>
        <begin position="712"/>
        <end position="768"/>
    </location>
</feature>
<dbReference type="Proteomes" id="UP001305647">
    <property type="component" value="Unassembled WGS sequence"/>
</dbReference>
<evidence type="ECO:0000256" key="1">
    <source>
        <dbReference type="ARBA" id="ARBA00004370"/>
    </source>
</evidence>
<dbReference type="FunFam" id="3.10.330.10:FF:000011">
    <property type="entry name" value="Peroxisome biogenesis protein peroxin 1"/>
    <property type="match status" value="1"/>
</dbReference>
<feature type="region of interest" description="Disordered" evidence="13">
    <location>
        <begin position="1081"/>
        <end position="1117"/>
    </location>
</feature>
<dbReference type="Pfam" id="PF17862">
    <property type="entry name" value="AAA_lid_3"/>
    <property type="match status" value="1"/>
</dbReference>
<dbReference type="CDD" id="cd19526">
    <property type="entry name" value="RecA-like_PEX1_r2"/>
    <property type="match status" value="1"/>
</dbReference>
<dbReference type="GO" id="GO:0016558">
    <property type="term" value="P:protein import into peroxisome matrix"/>
    <property type="evidence" value="ECO:0007669"/>
    <property type="project" value="TreeGrafter"/>
</dbReference>
<dbReference type="InterPro" id="IPR015342">
    <property type="entry name" value="PEX1-N_C-lobe"/>
</dbReference>
<evidence type="ECO:0000256" key="10">
    <source>
        <dbReference type="ARBA" id="ARBA00032509"/>
    </source>
</evidence>
<comment type="subcellular location">
    <subcellularLocation>
        <location evidence="1">Membrane</location>
    </subcellularLocation>
</comment>
<name>A0AAN6QAE6_9PEZI</name>
<feature type="compositionally biased region" description="Low complexity" evidence="13">
    <location>
        <begin position="1097"/>
        <end position="1117"/>
    </location>
</feature>
<evidence type="ECO:0000313" key="16">
    <source>
        <dbReference type="Proteomes" id="UP001305647"/>
    </source>
</evidence>
<dbReference type="GO" id="GO:0005778">
    <property type="term" value="C:peroxisomal membrane"/>
    <property type="evidence" value="ECO:0007669"/>
    <property type="project" value="TreeGrafter"/>
</dbReference>
<evidence type="ECO:0000256" key="9">
    <source>
        <dbReference type="ARBA" id="ARBA00023136"/>
    </source>
</evidence>
<evidence type="ECO:0000256" key="8">
    <source>
        <dbReference type="ARBA" id="ARBA00022927"/>
    </source>
</evidence>
<evidence type="ECO:0000256" key="3">
    <source>
        <dbReference type="ARBA" id="ARBA00022448"/>
    </source>
</evidence>
<dbReference type="InterPro" id="IPR050168">
    <property type="entry name" value="AAA_ATPase_domain"/>
</dbReference>
<dbReference type="GO" id="GO:0016887">
    <property type="term" value="F:ATP hydrolysis activity"/>
    <property type="evidence" value="ECO:0007669"/>
    <property type="project" value="InterPro"/>
</dbReference>
<reference evidence="15" key="1">
    <citation type="journal article" date="2023" name="Mol. Phylogenet. Evol.">
        <title>Genome-scale phylogeny and comparative genomics of the fungal order Sordariales.</title>
        <authorList>
            <person name="Hensen N."/>
            <person name="Bonometti L."/>
            <person name="Westerberg I."/>
            <person name="Brannstrom I.O."/>
            <person name="Guillou S."/>
            <person name="Cros-Aarteil S."/>
            <person name="Calhoun S."/>
            <person name="Haridas S."/>
            <person name="Kuo A."/>
            <person name="Mondo S."/>
            <person name="Pangilinan J."/>
            <person name="Riley R."/>
            <person name="LaButti K."/>
            <person name="Andreopoulos B."/>
            <person name="Lipzen A."/>
            <person name="Chen C."/>
            <person name="Yan M."/>
            <person name="Daum C."/>
            <person name="Ng V."/>
            <person name="Clum A."/>
            <person name="Steindorff A."/>
            <person name="Ohm R.A."/>
            <person name="Martin F."/>
            <person name="Silar P."/>
            <person name="Natvig D.O."/>
            <person name="Lalanne C."/>
            <person name="Gautier V."/>
            <person name="Ament-Velasquez S.L."/>
            <person name="Kruys A."/>
            <person name="Hutchinson M.I."/>
            <person name="Powell A.J."/>
            <person name="Barry K."/>
            <person name="Miller A.N."/>
            <person name="Grigoriev I.V."/>
            <person name="Debuchy R."/>
            <person name="Gladieux P."/>
            <person name="Hiltunen Thoren M."/>
            <person name="Johannesson H."/>
        </authorList>
    </citation>
    <scope>NUCLEOTIDE SEQUENCE</scope>
    <source>
        <strain evidence="15">CBS 757.83</strain>
    </source>
</reference>
<dbReference type="Gene3D" id="1.10.8.60">
    <property type="match status" value="2"/>
</dbReference>
<dbReference type="SUPFAM" id="SSF50692">
    <property type="entry name" value="ADC-like"/>
    <property type="match status" value="1"/>
</dbReference>
<dbReference type="FunFam" id="3.40.50.300:FF:000149">
    <property type="entry name" value="Nuclear valosin-containing protein-like"/>
    <property type="match status" value="1"/>
</dbReference>
<dbReference type="SMART" id="SM00382">
    <property type="entry name" value="AAA"/>
    <property type="match status" value="2"/>
</dbReference>
<dbReference type="GO" id="GO:0005524">
    <property type="term" value="F:ATP binding"/>
    <property type="evidence" value="ECO:0007669"/>
    <property type="project" value="UniProtKB-KW"/>
</dbReference>
<organism evidence="15 16">
    <name type="scientific">Parathielavia hyrcaniae</name>
    <dbReference type="NCBI Taxonomy" id="113614"/>
    <lineage>
        <taxon>Eukaryota</taxon>
        <taxon>Fungi</taxon>
        <taxon>Dikarya</taxon>
        <taxon>Ascomycota</taxon>
        <taxon>Pezizomycotina</taxon>
        <taxon>Sordariomycetes</taxon>
        <taxon>Sordariomycetidae</taxon>
        <taxon>Sordariales</taxon>
        <taxon>Chaetomiaceae</taxon>
        <taxon>Parathielavia</taxon>
    </lineage>
</organism>
<dbReference type="SUPFAM" id="SSF52540">
    <property type="entry name" value="P-loop containing nucleoside triphosphate hydrolases"/>
    <property type="match status" value="2"/>
</dbReference>
<keyword evidence="4" id="KW-0962">Peroxisome biogenesis</keyword>